<keyword evidence="18" id="KW-0862">Zinc</keyword>
<keyword evidence="10" id="KW-0067">ATP-binding</keyword>
<evidence type="ECO:0000256" key="13">
    <source>
        <dbReference type="ARBA" id="ARBA00022918"/>
    </source>
</evidence>
<evidence type="ECO:0000256" key="10">
    <source>
        <dbReference type="ARBA" id="ARBA00022840"/>
    </source>
</evidence>
<name>A0A0A1XLZ7_ZEUCU</name>
<evidence type="ECO:0000313" key="22">
    <source>
        <dbReference type="EMBL" id="JAD11613.1"/>
    </source>
</evidence>
<dbReference type="EMBL" id="GBXI01002679">
    <property type="protein sequence ID" value="JAD11613.1"/>
    <property type="molecule type" value="Transcribed_RNA"/>
</dbReference>
<keyword evidence="18" id="KW-0863">Zinc-finger</keyword>
<dbReference type="Pfam" id="PF00665">
    <property type="entry name" value="rve"/>
    <property type="match status" value="1"/>
</dbReference>
<reference evidence="22" key="1">
    <citation type="submission" date="2014-11" db="EMBL/GenBank/DDBJ databases">
        <authorList>
            <person name="Geib S."/>
        </authorList>
    </citation>
    <scope>NUCLEOTIDE SEQUENCE</scope>
</reference>
<evidence type="ECO:0000256" key="16">
    <source>
        <dbReference type="ARBA" id="ARBA00023172"/>
    </source>
</evidence>
<accession>A0A0A1XLZ7</accession>
<evidence type="ECO:0000256" key="9">
    <source>
        <dbReference type="ARBA" id="ARBA00022801"/>
    </source>
</evidence>
<sequence length="1318" mass="149241">MCSSLFNIEKLDESNYDSWNLQLQSVLVHQELWPVTCGELPAPKEGADEKAVLLWKAKDDKAKATIILSITPMQISHIKNCKSANEAWKCLQEVHRPKGPVRKVTLFKQLLGIRMNDGECVQQYVCKFTAVAEKLAEIGVCLQDDLFVIMLLASLPKSFESLVVALESRDELPNLTAVKIKLIEEGERRKTCQSEHTEGSVQAFVAHANTNAKKNIFEHTKSNDSASTASTRKDNSKKSNLKCYSCGKKGHFAAQCKGKDREKSSHQNVTRNGLFAAVSSRILHNDVWCVDSGASSHLCCNRNMFDEFEPCEESIMLAAEHKILAKGKGVVRLRTNEFDVTLVDVLFVPGLQCNFVSVARAVNSGYIVEFKGNTAKFFDKHGGIILCAQKVRDLYLLEINKNKLFFAKKIADDVMKWHNRFGHLNFASLRQLSNKQMVFGLPINIPTDVNCALCMSSKCTQRPYSNSQNYAADVLGVVHTDVCGPVNVASIGGARYFLTFMDDKTRYIFVYFLRHKSEVFEKFKEFKAMAERQTGEKLKILRSDNGTEFVNNIFDEYLKANGILRQLTVPYTPQQNGAAERLNRTLLEMARCMLLGAGLEQSLWGEAVSTSAYLRNRSPTKALDSVTPYEAWHGHKPTVAHLRAFGSFAVALDKRQRDKFKPKGKEYVMVGYSDTSKAYRLYDKEAKRLIVSRDVYFIEQTQHKQQHEAILDVLNPINVLVSDNEQMAQVPVIQVDEANDNANEDEVVDDGGMQPEKSDDDFESPEDEPTSLKRGPGRPKLIRTGVCGRPKKQYNYLSLLTYGNIKVPDTVGEALSSELSGDWYNAMKAEYESLLKNKTWELVKLPRDQKPVRNKWVFAVKRNKDGNVERFKARLVAKGCSQIYGVNYTETFSPVVRYNTIRMIFAIAAEYRLHLHQMDVSTAYLNSDLSEDIYMNQPEMFVDKRYPDHCLKLKKALYGLKQSGRQWNMKLDSILKQIGFKQCECEPCVYVMHKGKQLNIIAVYVDDLLIASSDYSHLKLIKAMISNKVEVVDKGQVQHFLSMEVERDGETGAIAISQKGHIKRLLREYEMENCRPIAIPLDPGHQVMCNEQNCKKADQVQYQSLIGSLMYLAVCTRPDILHSVCKLAQRNNDPHVEHLSAAKRILRFLCTTQDMQLKYNKTGKPIECFVDSDWGGDTGDRKSYTGDAVMLAGGVFSYECKKQTTIALSSTEAEYMALACVVKEAVYLKQLLTEMELECPDAMIVNGDNLSAMNLVKNPVYHARSKHIDIKYHFIRNIYRSGEIELNYCSTSNMIADIFTKNLARPNHEKFSKMLNLC</sequence>
<dbReference type="InterPro" id="IPR054722">
    <property type="entry name" value="PolX-like_BBD"/>
</dbReference>
<dbReference type="Pfam" id="PF00098">
    <property type="entry name" value="zf-CCHC"/>
    <property type="match status" value="1"/>
</dbReference>
<evidence type="ECO:0000256" key="14">
    <source>
        <dbReference type="ARBA" id="ARBA00022932"/>
    </source>
</evidence>
<evidence type="ECO:0000256" key="3">
    <source>
        <dbReference type="ARBA" id="ARBA00022670"/>
    </source>
</evidence>
<organism evidence="22">
    <name type="scientific">Zeugodacus cucurbitae</name>
    <name type="common">Melon fruit fly</name>
    <name type="synonym">Bactrocera cucurbitae</name>
    <dbReference type="NCBI Taxonomy" id="28588"/>
    <lineage>
        <taxon>Eukaryota</taxon>
        <taxon>Metazoa</taxon>
        <taxon>Ecdysozoa</taxon>
        <taxon>Arthropoda</taxon>
        <taxon>Hexapoda</taxon>
        <taxon>Insecta</taxon>
        <taxon>Pterygota</taxon>
        <taxon>Neoptera</taxon>
        <taxon>Endopterygota</taxon>
        <taxon>Diptera</taxon>
        <taxon>Brachycera</taxon>
        <taxon>Muscomorpha</taxon>
        <taxon>Tephritoidea</taxon>
        <taxon>Tephritidae</taxon>
        <taxon>Zeugodacus</taxon>
        <taxon>Zeugodacus</taxon>
    </lineage>
</organism>
<dbReference type="InterPro" id="IPR057670">
    <property type="entry name" value="SH3_retrovirus"/>
</dbReference>
<feature type="compositionally biased region" description="Acidic residues" evidence="19">
    <location>
        <begin position="758"/>
        <end position="769"/>
    </location>
</feature>
<dbReference type="InterPro" id="IPR001584">
    <property type="entry name" value="Integrase_cat-core"/>
</dbReference>
<dbReference type="Pfam" id="PF13976">
    <property type="entry name" value="gag_pre-integrs"/>
    <property type="match status" value="1"/>
</dbReference>
<dbReference type="InterPro" id="IPR025724">
    <property type="entry name" value="GAG-pre-integrase_dom"/>
</dbReference>
<evidence type="ECO:0000256" key="11">
    <source>
        <dbReference type="ARBA" id="ARBA00022842"/>
    </source>
</evidence>
<dbReference type="Pfam" id="PF14223">
    <property type="entry name" value="Retrotran_gag_2"/>
    <property type="match status" value="1"/>
</dbReference>
<protein>
    <submittedName>
        <fullName evidence="22">Retrovirus-related Pol polyprotein from transposon TNT 1-94</fullName>
    </submittedName>
</protein>
<dbReference type="SMART" id="SM00343">
    <property type="entry name" value="ZnF_C2HC"/>
    <property type="match status" value="1"/>
</dbReference>
<keyword evidence="3" id="KW-0645">Protease</keyword>
<dbReference type="Pfam" id="PF25597">
    <property type="entry name" value="SH3_retrovirus"/>
    <property type="match status" value="1"/>
</dbReference>
<dbReference type="GO" id="GO:0042575">
    <property type="term" value="C:DNA polymerase complex"/>
    <property type="evidence" value="ECO:0007669"/>
    <property type="project" value="UniProtKB-ARBA"/>
</dbReference>
<feature type="domain" description="CCHC-type" evidence="20">
    <location>
        <begin position="242"/>
        <end position="257"/>
    </location>
</feature>
<evidence type="ECO:0000256" key="19">
    <source>
        <dbReference type="SAM" id="MobiDB-lite"/>
    </source>
</evidence>
<dbReference type="InterPro" id="IPR036875">
    <property type="entry name" value="Znf_CCHC_sf"/>
</dbReference>
<dbReference type="SUPFAM" id="SSF53098">
    <property type="entry name" value="Ribonuclease H-like"/>
    <property type="match status" value="1"/>
</dbReference>
<dbReference type="GO" id="GO:0015074">
    <property type="term" value="P:DNA integration"/>
    <property type="evidence" value="ECO:0007669"/>
    <property type="project" value="UniProtKB-KW"/>
</dbReference>
<dbReference type="InterPro" id="IPR012337">
    <property type="entry name" value="RNaseH-like_sf"/>
</dbReference>
<evidence type="ECO:0000256" key="1">
    <source>
        <dbReference type="ARBA" id="ARBA00002180"/>
    </source>
</evidence>
<dbReference type="PANTHER" id="PTHR42648">
    <property type="entry name" value="TRANSPOSASE, PUTATIVE-RELATED"/>
    <property type="match status" value="1"/>
</dbReference>
<dbReference type="PANTHER" id="PTHR42648:SF11">
    <property type="entry name" value="TRANSPOSON TY4-P GAG-POL POLYPROTEIN"/>
    <property type="match status" value="1"/>
</dbReference>
<evidence type="ECO:0000256" key="5">
    <source>
        <dbReference type="ARBA" id="ARBA00022723"/>
    </source>
</evidence>
<keyword evidence="15" id="KW-0917">Virion maturation</keyword>
<dbReference type="SUPFAM" id="SSF56672">
    <property type="entry name" value="DNA/RNA polymerases"/>
    <property type="match status" value="1"/>
</dbReference>
<evidence type="ECO:0000256" key="4">
    <source>
        <dbReference type="ARBA" id="ARBA00022722"/>
    </source>
</evidence>
<evidence type="ECO:0000256" key="12">
    <source>
        <dbReference type="ARBA" id="ARBA00022908"/>
    </source>
</evidence>
<dbReference type="PROSITE" id="PS50158">
    <property type="entry name" value="ZF_CCHC"/>
    <property type="match status" value="1"/>
</dbReference>
<dbReference type="GO" id="GO:0006508">
    <property type="term" value="P:proteolysis"/>
    <property type="evidence" value="ECO:0007669"/>
    <property type="project" value="UniProtKB-KW"/>
</dbReference>
<feature type="compositionally biased region" description="Acidic residues" evidence="19">
    <location>
        <begin position="737"/>
        <end position="749"/>
    </location>
</feature>
<evidence type="ECO:0000256" key="8">
    <source>
        <dbReference type="ARBA" id="ARBA00022759"/>
    </source>
</evidence>
<evidence type="ECO:0000256" key="2">
    <source>
        <dbReference type="ARBA" id="ARBA00022612"/>
    </source>
</evidence>
<evidence type="ECO:0000256" key="6">
    <source>
        <dbReference type="ARBA" id="ARBA00022741"/>
    </source>
</evidence>
<dbReference type="InterPro" id="IPR013103">
    <property type="entry name" value="RVT_2"/>
</dbReference>
<keyword evidence="14" id="KW-0239">DNA-directed DNA polymerase</keyword>
<keyword evidence="16" id="KW-0233">DNA recombination</keyword>
<feature type="domain" description="Integrase catalytic" evidence="21">
    <location>
        <begin position="459"/>
        <end position="636"/>
    </location>
</feature>
<keyword evidence="4" id="KW-0540">Nuclease</keyword>
<reference evidence="22" key="2">
    <citation type="journal article" date="2015" name="Gigascience">
        <title>Reconstructing a comprehensive transcriptome assembly of a white-pupal translocated strain of the pest fruit fly Bactrocera cucurbitae.</title>
        <authorList>
            <person name="Sim S.B."/>
            <person name="Calla B."/>
            <person name="Hall B."/>
            <person name="DeRego T."/>
            <person name="Geib S.M."/>
        </authorList>
    </citation>
    <scope>NUCLEOTIDE SEQUENCE</scope>
</reference>
<dbReference type="Gene3D" id="4.10.60.10">
    <property type="entry name" value="Zinc finger, CCHC-type"/>
    <property type="match status" value="1"/>
</dbReference>
<dbReference type="Pfam" id="PF22936">
    <property type="entry name" value="Pol_BBD"/>
    <property type="match status" value="1"/>
</dbReference>
<gene>
    <name evidence="22" type="primary">POLX_5</name>
    <name evidence="22" type="ORF">g.4792</name>
</gene>
<dbReference type="GO" id="GO:0003676">
    <property type="term" value="F:nucleic acid binding"/>
    <property type="evidence" value="ECO:0007669"/>
    <property type="project" value="InterPro"/>
</dbReference>
<dbReference type="GO" id="GO:0004519">
    <property type="term" value="F:endonuclease activity"/>
    <property type="evidence" value="ECO:0007669"/>
    <property type="project" value="UniProtKB-KW"/>
</dbReference>
<evidence type="ECO:0000256" key="17">
    <source>
        <dbReference type="ARBA" id="ARBA00023268"/>
    </source>
</evidence>
<keyword evidence="14" id="KW-0808">Transferase</keyword>
<evidence type="ECO:0000259" key="21">
    <source>
        <dbReference type="PROSITE" id="PS50994"/>
    </source>
</evidence>
<keyword evidence="6" id="KW-0547">Nucleotide-binding</keyword>
<evidence type="ECO:0000256" key="15">
    <source>
        <dbReference type="ARBA" id="ARBA00023113"/>
    </source>
</evidence>
<dbReference type="InterPro" id="IPR001878">
    <property type="entry name" value="Znf_CCHC"/>
</dbReference>
<dbReference type="GO" id="GO:0008270">
    <property type="term" value="F:zinc ion binding"/>
    <property type="evidence" value="ECO:0007669"/>
    <property type="project" value="UniProtKB-KW"/>
</dbReference>
<proteinExistence type="predicted"/>
<keyword evidence="17" id="KW-0511">Multifunctional enzyme</keyword>
<dbReference type="GO" id="GO:0003887">
    <property type="term" value="F:DNA-directed DNA polymerase activity"/>
    <property type="evidence" value="ECO:0007669"/>
    <property type="project" value="UniProtKB-KW"/>
</dbReference>
<keyword evidence="7" id="KW-0064">Aspartyl protease</keyword>
<evidence type="ECO:0000256" key="7">
    <source>
        <dbReference type="ARBA" id="ARBA00022750"/>
    </source>
</evidence>
<dbReference type="GO" id="GO:0005524">
    <property type="term" value="F:ATP binding"/>
    <property type="evidence" value="ECO:0007669"/>
    <property type="project" value="UniProtKB-KW"/>
</dbReference>
<dbReference type="InterPro" id="IPR043502">
    <property type="entry name" value="DNA/RNA_pol_sf"/>
</dbReference>
<keyword evidence="12" id="KW-0229">DNA integration</keyword>
<dbReference type="InterPro" id="IPR039537">
    <property type="entry name" value="Retrotran_Ty1/copia-like"/>
</dbReference>
<keyword evidence="11" id="KW-0460">Magnesium</keyword>
<dbReference type="SUPFAM" id="SSF57756">
    <property type="entry name" value="Retrovirus zinc finger-like domains"/>
    <property type="match status" value="1"/>
</dbReference>
<dbReference type="Pfam" id="PF07727">
    <property type="entry name" value="RVT_2"/>
    <property type="match status" value="1"/>
</dbReference>
<dbReference type="GO" id="GO:0006310">
    <property type="term" value="P:DNA recombination"/>
    <property type="evidence" value="ECO:0007669"/>
    <property type="project" value="UniProtKB-KW"/>
</dbReference>
<keyword evidence="14" id="KW-0548">Nucleotidyltransferase</keyword>
<dbReference type="InterPro" id="IPR036397">
    <property type="entry name" value="RNaseH_sf"/>
</dbReference>
<keyword evidence="8" id="KW-0255">Endonuclease</keyword>
<evidence type="ECO:0000259" key="20">
    <source>
        <dbReference type="PROSITE" id="PS50158"/>
    </source>
</evidence>
<evidence type="ECO:0000256" key="18">
    <source>
        <dbReference type="PROSITE-ProRule" id="PRU00047"/>
    </source>
</evidence>
<keyword evidence="13" id="KW-0695">RNA-directed DNA polymerase</keyword>
<dbReference type="CDD" id="cd09272">
    <property type="entry name" value="RNase_HI_RT_Ty1"/>
    <property type="match status" value="1"/>
</dbReference>
<dbReference type="PROSITE" id="PS50994">
    <property type="entry name" value="INTEGRASE"/>
    <property type="match status" value="1"/>
</dbReference>
<dbReference type="GO" id="GO:0003964">
    <property type="term" value="F:RNA-directed DNA polymerase activity"/>
    <property type="evidence" value="ECO:0007669"/>
    <property type="project" value="UniProtKB-KW"/>
</dbReference>
<dbReference type="GO" id="GO:0004190">
    <property type="term" value="F:aspartic-type endopeptidase activity"/>
    <property type="evidence" value="ECO:0007669"/>
    <property type="project" value="UniProtKB-KW"/>
</dbReference>
<keyword evidence="5" id="KW-0479">Metal-binding</keyword>
<dbReference type="Gene3D" id="3.30.420.10">
    <property type="entry name" value="Ribonuclease H-like superfamily/Ribonuclease H"/>
    <property type="match status" value="1"/>
</dbReference>
<feature type="region of interest" description="Disordered" evidence="19">
    <location>
        <begin position="735"/>
        <end position="784"/>
    </location>
</feature>
<feature type="region of interest" description="Disordered" evidence="19">
    <location>
        <begin position="218"/>
        <end position="239"/>
    </location>
</feature>
<keyword evidence="2" id="KW-1188">Viral release from host cell</keyword>
<keyword evidence="9" id="KW-0378">Hydrolase</keyword>
<comment type="function">
    <text evidence="1">The aspartyl protease (PR) mediates the proteolytic cleavages of the Gag and Gag-Pol polyproteins after assembly of the VLP.</text>
</comment>